<dbReference type="Pfam" id="PF04055">
    <property type="entry name" value="Radical_SAM"/>
    <property type="match status" value="1"/>
</dbReference>
<keyword evidence="3" id="KW-0949">S-adenosyl-L-methionine</keyword>
<proteinExistence type="predicted"/>
<accession>A0ABU3LG60</accession>
<evidence type="ECO:0000256" key="6">
    <source>
        <dbReference type="ARBA" id="ARBA00023004"/>
    </source>
</evidence>
<keyword evidence="10 12" id="KW-0456">Lyase</keyword>
<evidence type="ECO:0000256" key="1">
    <source>
        <dbReference type="ARBA" id="ARBA00001966"/>
    </source>
</evidence>
<dbReference type="InterPro" id="IPR000385">
    <property type="entry name" value="MoaA_NifB_PqqE_Fe-S-bd_CS"/>
</dbReference>
<evidence type="ECO:0000256" key="2">
    <source>
        <dbReference type="ARBA" id="ARBA00022485"/>
    </source>
</evidence>
<protein>
    <submittedName>
        <fullName evidence="12">GTP 3',8-cyclase MoaA</fullName>
        <ecNumber evidence="12">4.1.99.22</ecNumber>
    </submittedName>
</protein>
<evidence type="ECO:0000256" key="3">
    <source>
        <dbReference type="ARBA" id="ARBA00022691"/>
    </source>
</evidence>
<dbReference type="SFLD" id="SFLDS00029">
    <property type="entry name" value="Radical_SAM"/>
    <property type="match status" value="1"/>
</dbReference>
<dbReference type="SFLD" id="SFLDG01067">
    <property type="entry name" value="SPASM/twitch_domain_containing"/>
    <property type="match status" value="1"/>
</dbReference>
<dbReference type="RefSeq" id="WP_349241964.1">
    <property type="nucleotide sequence ID" value="NZ_JAVTTO010000003.1"/>
</dbReference>
<dbReference type="SFLD" id="SFLDG01386">
    <property type="entry name" value="main_SPASM_domain-containing"/>
    <property type="match status" value="1"/>
</dbReference>
<sequence length="331" mass="37737">MQQQLIDSFGRQMDYVRLAVTDRCNLRCQYCMPAHGIEIAPRADLLTFKEMYRIIRVLTELGVTKVRLTGGEPFVRKDFVKFLEMLSFNDLLEAINITTNGAMISKHIPTLEQLEKIKHINLSIDSLQKEKFHQITRRDVFPEVYETFEALEKSSLNLKLNVVVQAGFNTDEIVDFVALTKDKNVAVRFIEEMPFNGKGQREMKENWNYAKILEEIKSQFEIVPIVSEKSSTSRNFSIDGHKGSVGIIPAFTRTICSDCNRIRVTPTGTFKNCLFDDGVFNIRDFLRKGASNEDLKELFLSLVKEKPENGFVAEANRKKGDVSESMSTIGG</sequence>
<comment type="cofactor">
    <cofactor evidence="1">
        <name>[4Fe-4S] cluster</name>
        <dbReference type="ChEBI" id="CHEBI:49883"/>
    </cofactor>
</comment>
<evidence type="ECO:0000256" key="8">
    <source>
        <dbReference type="ARBA" id="ARBA00023134"/>
    </source>
</evidence>
<reference evidence="12 13" key="1">
    <citation type="submission" date="2023-09" db="EMBL/GenBank/DDBJ databases">
        <title>Novel taxa isolated from Blanes Bay.</title>
        <authorList>
            <person name="Rey-Velasco X."/>
            <person name="Lucena T."/>
        </authorList>
    </citation>
    <scope>NUCLEOTIDE SEQUENCE [LARGE SCALE GENOMIC DNA]</scope>
    <source>
        <strain evidence="12 13">S356</strain>
    </source>
</reference>
<evidence type="ECO:0000313" key="13">
    <source>
        <dbReference type="Proteomes" id="UP001257277"/>
    </source>
</evidence>
<evidence type="ECO:0000259" key="11">
    <source>
        <dbReference type="PROSITE" id="PS51918"/>
    </source>
</evidence>
<keyword evidence="6" id="KW-0408">Iron</keyword>
<dbReference type="PANTHER" id="PTHR22960:SF0">
    <property type="entry name" value="MOLYBDENUM COFACTOR BIOSYNTHESIS PROTEIN 1"/>
    <property type="match status" value="1"/>
</dbReference>
<keyword evidence="13" id="KW-1185">Reference proteome</keyword>
<keyword evidence="9" id="KW-0501">Molybdenum cofactor biosynthesis</keyword>
<dbReference type="Proteomes" id="UP001257277">
    <property type="component" value="Unassembled WGS sequence"/>
</dbReference>
<dbReference type="EC" id="4.1.99.22" evidence="12"/>
<evidence type="ECO:0000313" key="12">
    <source>
        <dbReference type="EMBL" id="MDT7832706.1"/>
    </source>
</evidence>
<dbReference type="CDD" id="cd01335">
    <property type="entry name" value="Radical_SAM"/>
    <property type="match status" value="1"/>
</dbReference>
<dbReference type="InterPro" id="IPR013785">
    <property type="entry name" value="Aldolase_TIM"/>
</dbReference>
<dbReference type="PROSITE" id="PS01305">
    <property type="entry name" value="MOAA_NIFB_PQQE"/>
    <property type="match status" value="1"/>
</dbReference>
<keyword evidence="7" id="KW-0411">Iron-sulfur</keyword>
<gene>
    <name evidence="12" type="primary">moaA</name>
    <name evidence="12" type="ORF">RQM59_09975</name>
</gene>
<name>A0ABU3LG60_9FLAO</name>
<evidence type="ECO:0000256" key="7">
    <source>
        <dbReference type="ARBA" id="ARBA00023014"/>
    </source>
</evidence>
<comment type="caution">
    <text evidence="12">The sequence shown here is derived from an EMBL/GenBank/DDBJ whole genome shotgun (WGS) entry which is preliminary data.</text>
</comment>
<dbReference type="NCBIfam" id="TIGR02666">
    <property type="entry name" value="moaA"/>
    <property type="match status" value="1"/>
</dbReference>
<dbReference type="EMBL" id="JAVTTO010000003">
    <property type="protein sequence ID" value="MDT7832706.1"/>
    <property type="molecule type" value="Genomic_DNA"/>
</dbReference>
<dbReference type="Pfam" id="PF06463">
    <property type="entry name" value="Mob_synth_C"/>
    <property type="match status" value="1"/>
</dbReference>
<dbReference type="CDD" id="cd21117">
    <property type="entry name" value="Twitch_MoaA"/>
    <property type="match status" value="1"/>
</dbReference>
<dbReference type="InterPro" id="IPR058240">
    <property type="entry name" value="rSAM_sf"/>
</dbReference>
<evidence type="ECO:0000256" key="9">
    <source>
        <dbReference type="ARBA" id="ARBA00023150"/>
    </source>
</evidence>
<feature type="domain" description="Radical SAM core" evidence="11">
    <location>
        <begin position="8"/>
        <end position="233"/>
    </location>
</feature>
<dbReference type="SUPFAM" id="SSF102114">
    <property type="entry name" value="Radical SAM enzymes"/>
    <property type="match status" value="1"/>
</dbReference>
<keyword evidence="4" id="KW-0479">Metal-binding</keyword>
<dbReference type="PANTHER" id="PTHR22960">
    <property type="entry name" value="MOLYBDOPTERIN COFACTOR SYNTHESIS PROTEIN A"/>
    <property type="match status" value="1"/>
</dbReference>
<organism evidence="12 13">
    <name type="scientific">Asprobacillus argus</name>
    <dbReference type="NCBI Taxonomy" id="3076534"/>
    <lineage>
        <taxon>Bacteria</taxon>
        <taxon>Pseudomonadati</taxon>
        <taxon>Bacteroidota</taxon>
        <taxon>Flavobacteriia</taxon>
        <taxon>Flavobacteriales</taxon>
        <taxon>Flavobacteriaceae</taxon>
        <taxon>Asprobacillus</taxon>
    </lineage>
</organism>
<dbReference type="InterPro" id="IPR007197">
    <property type="entry name" value="rSAM"/>
</dbReference>
<keyword evidence="8" id="KW-0342">GTP-binding</keyword>
<evidence type="ECO:0000256" key="10">
    <source>
        <dbReference type="ARBA" id="ARBA00023239"/>
    </source>
</evidence>
<dbReference type="InterPro" id="IPR050105">
    <property type="entry name" value="MoCo_biosynth_MoaA/MoaC"/>
</dbReference>
<evidence type="ECO:0000256" key="5">
    <source>
        <dbReference type="ARBA" id="ARBA00022741"/>
    </source>
</evidence>
<dbReference type="InterPro" id="IPR040064">
    <property type="entry name" value="MoaA-like"/>
</dbReference>
<keyword evidence="2" id="KW-0004">4Fe-4S</keyword>
<dbReference type="Gene3D" id="3.20.20.70">
    <property type="entry name" value="Aldolase class I"/>
    <property type="match status" value="1"/>
</dbReference>
<dbReference type="InterPro" id="IPR010505">
    <property type="entry name" value="MoaA_twitch"/>
</dbReference>
<evidence type="ECO:0000256" key="4">
    <source>
        <dbReference type="ARBA" id="ARBA00022723"/>
    </source>
</evidence>
<keyword evidence="5" id="KW-0547">Nucleotide-binding</keyword>
<dbReference type="GO" id="GO:0061798">
    <property type="term" value="F:GTP 3',8'-cyclase activity"/>
    <property type="evidence" value="ECO:0007669"/>
    <property type="project" value="UniProtKB-EC"/>
</dbReference>
<dbReference type="InterPro" id="IPR013483">
    <property type="entry name" value="MoaA"/>
</dbReference>
<dbReference type="SFLD" id="SFLDG01383">
    <property type="entry name" value="cyclic_pyranopterin_phosphate"/>
    <property type="match status" value="1"/>
</dbReference>
<dbReference type="PROSITE" id="PS51918">
    <property type="entry name" value="RADICAL_SAM"/>
    <property type="match status" value="1"/>
</dbReference>